<reference evidence="1 2" key="1">
    <citation type="journal article" date="2019" name="Int. J. Syst. Evol. Microbiol.">
        <title>The Global Catalogue of Microorganisms (GCM) 10K type strain sequencing project: providing services to taxonomists for standard genome sequencing and annotation.</title>
        <authorList>
            <consortium name="The Broad Institute Genomics Platform"/>
            <consortium name="The Broad Institute Genome Sequencing Center for Infectious Disease"/>
            <person name="Wu L."/>
            <person name="Ma J."/>
        </authorList>
    </citation>
    <scope>NUCLEOTIDE SEQUENCE [LARGE SCALE GENOMIC DNA]</scope>
    <source>
        <strain evidence="1 2">JCM 9383</strain>
    </source>
</reference>
<comment type="caution">
    <text evidence="1">The sequence shown here is derived from an EMBL/GenBank/DDBJ whole genome shotgun (WGS) entry which is preliminary data.</text>
</comment>
<organism evidence="1 2">
    <name type="scientific">Saccharopolyspora taberi</name>
    <dbReference type="NCBI Taxonomy" id="60895"/>
    <lineage>
        <taxon>Bacteria</taxon>
        <taxon>Bacillati</taxon>
        <taxon>Actinomycetota</taxon>
        <taxon>Actinomycetes</taxon>
        <taxon>Pseudonocardiales</taxon>
        <taxon>Pseudonocardiaceae</taxon>
        <taxon>Saccharopolyspora</taxon>
    </lineage>
</organism>
<name>A0ABN3VJ29_9PSEU</name>
<evidence type="ECO:0000313" key="1">
    <source>
        <dbReference type="EMBL" id="GAA2808728.1"/>
    </source>
</evidence>
<gene>
    <name evidence="1" type="ORF">GCM10010470_49970</name>
</gene>
<dbReference type="Proteomes" id="UP001500979">
    <property type="component" value="Unassembled WGS sequence"/>
</dbReference>
<accession>A0ABN3VJ29</accession>
<keyword evidence="2" id="KW-1185">Reference proteome</keyword>
<dbReference type="EMBL" id="BAAAUX010000020">
    <property type="protein sequence ID" value="GAA2808728.1"/>
    <property type="molecule type" value="Genomic_DNA"/>
</dbReference>
<proteinExistence type="predicted"/>
<protein>
    <submittedName>
        <fullName evidence="1">Uncharacterized protein</fullName>
    </submittedName>
</protein>
<sequence length="119" mass="13377">MLDVAVLHRRVQREDRGAGAAERDVDAFGLQDVDDCLHDRDFGHGVYTFRVRTPRLPGAGRIDLWRERAALMLGGCDRLLAASEVLLPRFRAVGRSRKAAPGRVCVDEAARRRVVTRDR</sequence>
<evidence type="ECO:0000313" key="2">
    <source>
        <dbReference type="Proteomes" id="UP001500979"/>
    </source>
</evidence>